<dbReference type="Proteomes" id="UP000246121">
    <property type="component" value="Unassembled WGS sequence"/>
</dbReference>
<dbReference type="VEuPathDB" id="TriTrypDB:Tc_MARK_2203"/>
<dbReference type="VEuPathDB" id="TriTrypDB:TcG_04402"/>
<reference evidence="2 3" key="1">
    <citation type="journal article" date="2018" name="Microb. Genom.">
        <title>Expanding an expanded genome: long-read sequencing of Trypanosoma cruzi.</title>
        <authorList>
            <person name="Berna L."/>
            <person name="Rodriguez M."/>
            <person name="Chiribao M.L."/>
            <person name="Parodi-Talice A."/>
            <person name="Pita S."/>
            <person name="Rijo G."/>
            <person name="Alvarez-Valin F."/>
            <person name="Robello C."/>
        </authorList>
    </citation>
    <scope>NUCLEOTIDE SEQUENCE [LARGE SCALE GENOMIC DNA]</scope>
    <source>
        <strain evidence="2 3">Dm28c</strain>
    </source>
</reference>
<gene>
    <name evidence="2" type="ORF">C4B63_95g16</name>
</gene>
<name>A0A2V2UTA4_TRYCR</name>
<dbReference type="EMBL" id="PRFA01000095">
    <property type="protein sequence ID" value="PWU87294.1"/>
    <property type="molecule type" value="Genomic_DNA"/>
</dbReference>
<comment type="caution">
    <text evidence="2">The sequence shown here is derived from an EMBL/GenBank/DDBJ whole genome shotgun (WGS) entry which is preliminary data.</text>
</comment>
<protein>
    <submittedName>
        <fullName evidence="2">Uncharacterized protein</fullName>
    </submittedName>
</protein>
<evidence type="ECO:0000313" key="2">
    <source>
        <dbReference type="EMBL" id="PWU87294.1"/>
    </source>
</evidence>
<dbReference type="VEuPathDB" id="TriTrypDB:C3747_48g122"/>
<dbReference type="VEuPathDB" id="TriTrypDB:TCDM_06914"/>
<dbReference type="VEuPathDB" id="TriTrypDB:TcBrA4_0073910"/>
<feature type="compositionally biased region" description="Basic and acidic residues" evidence="1">
    <location>
        <begin position="264"/>
        <end position="276"/>
    </location>
</feature>
<evidence type="ECO:0000313" key="3">
    <source>
        <dbReference type="Proteomes" id="UP000246121"/>
    </source>
</evidence>
<feature type="compositionally biased region" description="Basic and acidic residues" evidence="1">
    <location>
        <begin position="8"/>
        <end position="33"/>
    </location>
</feature>
<dbReference type="VEuPathDB" id="TriTrypDB:TcCLB.511859.30"/>
<dbReference type="VEuPathDB" id="TriTrypDB:C4B63_95g16"/>
<proteinExistence type="predicted"/>
<feature type="region of interest" description="Disordered" evidence="1">
    <location>
        <begin position="1"/>
        <end position="50"/>
    </location>
</feature>
<dbReference type="VEuPathDB" id="TriTrypDB:TcCLB.511045.10"/>
<organism evidence="2 3">
    <name type="scientific">Trypanosoma cruzi</name>
    <dbReference type="NCBI Taxonomy" id="5693"/>
    <lineage>
        <taxon>Eukaryota</taxon>
        <taxon>Discoba</taxon>
        <taxon>Euglenozoa</taxon>
        <taxon>Kinetoplastea</taxon>
        <taxon>Metakinetoplastina</taxon>
        <taxon>Trypanosomatida</taxon>
        <taxon>Trypanosomatidae</taxon>
        <taxon>Trypanosoma</taxon>
        <taxon>Schizotrypanum</taxon>
    </lineage>
</organism>
<sequence length="388" mass="43339">MSVAVPNERAEKRSNRKQSHLEKKQHSKRDAQRGESSMMHGSQLRYMRKGPVTAVKDKHGNTETVHDGERYVVVITNVENDFAQVHQKALPQYCCLNEQHHHGPQQQALSATAKSMDKEASTALGKEAKRRQCRYTVTARTETRSVEVAVYGKADGDVSSVYLPHRAGMREKKQGHQANKEKVVARGNGKEEKKGVGVSGGSQIKCVAAPVGNNPVFASLEDMVMALRHAPYFTHPPKFLLNVPGKEDGEVLRGVKPRKRRRNATTDEEKEEEHQNGEPTPGDAKNFSPLLQSTVRQAEMITAVATTSTRMHTKELCDQLKEIPGFITCWMLYPQHFRVLFASRKTLFRAKELLDQFEVDGHVRVTLTLSDGAAKAFAEHLASVENTV</sequence>
<dbReference type="VEuPathDB" id="TriTrypDB:ECC02_004202"/>
<dbReference type="VEuPathDB" id="TriTrypDB:TcYC6_0102250"/>
<dbReference type="AlphaFoldDB" id="A0A2V2UTA4"/>
<dbReference type="VEuPathDB" id="TriTrypDB:TCSYLVIO_002850"/>
<feature type="region of interest" description="Disordered" evidence="1">
    <location>
        <begin position="251"/>
        <end position="288"/>
    </location>
</feature>
<dbReference type="VEuPathDB" id="TriTrypDB:BCY84_17631"/>
<dbReference type="VEuPathDB" id="TriTrypDB:TcCL_NonESM05863"/>
<evidence type="ECO:0000256" key="1">
    <source>
        <dbReference type="SAM" id="MobiDB-lite"/>
    </source>
</evidence>
<accession>A0A2V2UTA4</accession>